<dbReference type="Proteomes" id="UP001202281">
    <property type="component" value="Unassembled WGS sequence"/>
</dbReference>
<evidence type="ECO:0000313" key="3">
    <source>
        <dbReference type="Proteomes" id="UP001202281"/>
    </source>
</evidence>
<feature type="compositionally biased region" description="Polar residues" evidence="1">
    <location>
        <begin position="14"/>
        <end position="24"/>
    </location>
</feature>
<reference evidence="2 3" key="1">
    <citation type="submission" date="2022-04" db="EMBL/GenBank/DDBJ databases">
        <title>Identification of a novel bacterium isolated from mangrove sediments.</title>
        <authorList>
            <person name="Pan X."/>
        </authorList>
    </citation>
    <scope>NUCLEOTIDE SEQUENCE [LARGE SCALE GENOMIC DNA]</scope>
    <source>
        <strain evidence="2 3">B2638</strain>
    </source>
</reference>
<name>A0ABT0BKE5_9SPHN</name>
<organism evidence="2 3">
    <name type="scientific">Novosphingobium beihaiensis</name>
    <dbReference type="NCBI Taxonomy" id="2930389"/>
    <lineage>
        <taxon>Bacteria</taxon>
        <taxon>Pseudomonadati</taxon>
        <taxon>Pseudomonadota</taxon>
        <taxon>Alphaproteobacteria</taxon>
        <taxon>Sphingomonadales</taxon>
        <taxon>Sphingomonadaceae</taxon>
        <taxon>Novosphingobium</taxon>
    </lineage>
</organism>
<keyword evidence="3" id="KW-1185">Reference proteome</keyword>
<evidence type="ECO:0000256" key="1">
    <source>
        <dbReference type="SAM" id="MobiDB-lite"/>
    </source>
</evidence>
<dbReference type="RefSeq" id="WP_243917202.1">
    <property type="nucleotide sequence ID" value="NZ_JALHLG010000001.1"/>
</dbReference>
<dbReference type="EMBL" id="JALHLG010000001">
    <property type="protein sequence ID" value="MCJ2185430.1"/>
    <property type="molecule type" value="Genomic_DNA"/>
</dbReference>
<comment type="caution">
    <text evidence="2">The sequence shown here is derived from an EMBL/GenBank/DDBJ whole genome shotgun (WGS) entry which is preliminary data.</text>
</comment>
<sequence length="55" mass="5861">MITDNTGAAYAPKNKTTAQHNARPSISRAEVMKGMLPAGALTPRDLRHIVAAMVD</sequence>
<gene>
    <name evidence="2" type="ORF">MTR66_01215</name>
</gene>
<evidence type="ECO:0000313" key="2">
    <source>
        <dbReference type="EMBL" id="MCJ2185430.1"/>
    </source>
</evidence>
<accession>A0ABT0BKE5</accession>
<feature type="region of interest" description="Disordered" evidence="1">
    <location>
        <begin position="1"/>
        <end position="26"/>
    </location>
</feature>
<proteinExistence type="predicted"/>
<protein>
    <submittedName>
        <fullName evidence="2">Uncharacterized protein</fullName>
    </submittedName>
</protein>